<dbReference type="EMBL" id="VMHL01000001">
    <property type="protein sequence ID" value="TSJ92196.1"/>
    <property type="molecule type" value="Genomic_DNA"/>
</dbReference>
<dbReference type="NCBIfam" id="NF007714">
    <property type="entry name" value="PRK10410.1-2"/>
    <property type="match status" value="1"/>
</dbReference>
<dbReference type="InterPro" id="IPR020483">
    <property type="entry name" value="Uncharacterised_YgbA"/>
</dbReference>
<proteinExistence type="predicted"/>
<evidence type="ECO:0000313" key="2">
    <source>
        <dbReference type="Proteomes" id="UP000319138"/>
    </source>
</evidence>
<dbReference type="Proteomes" id="UP000319138">
    <property type="component" value="Unassembled WGS sequence"/>
</dbReference>
<organism evidence="1 2">
    <name type="scientific">Gilliamella apicola</name>
    <dbReference type="NCBI Taxonomy" id="1196095"/>
    <lineage>
        <taxon>Bacteria</taxon>
        <taxon>Pseudomonadati</taxon>
        <taxon>Pseudomonadota</taxon>
        <taxon>Gammaproteobacteria</taxon>
        <taxon>Orbales</taxon>
        <taxon>Orbaceae</taxon>
        <taxon>Gilliamella</taxon>
    </lineage>
</organism>
<evidence type="ECO:0000313" key="1">
    <source>
        <dbReference type="EMBL" id="TSJ92196.1"/>
    </source>
</evidence>
<accession>A0A556RTG1</accession>
<name>A0A556RTG1_9GAMM</name>
<protein>
    <submittedName>
        <fullName evidence="1">Nitrous oxide-stimulated promoter family protein</fullName>
    </submittedName>
</protein>
<comment type="caution">
    <text evidence="1">The sequence shown here is derived from an EMBL/GenBank/DDBJ whole genome shotgun (WGS) entry which is preliminary data.</text>
</comment>
<gene>
    <name evidence="1" type="ORF">FPQ14_02825</name>
</gene>
<dbReference type="Pfam" id="PF11756">
    <property type="entry name" value="YgbA_NO"/>
    <property type="match status" value="1"/>
</dbReference>
<sequence>MVANNTGPKITQEKATVKVMINLYCHQNHHAMKNQLCDECNDLLQYAMQRLTMCRFGEKKTTCELCPKHCYRKDYKQRIKEVMRYSGPRMMIYHPIMAVKHLNKNFKTILKRFRQEPFAKDKKS</sequence>
<reference evidence="1 2" key="1">
    <citation type="submission" date="2019-07" db="EMBL/GenBank/DDBJ databases">
        <title>Gilliamella genomes.</title>
        <authorList>
            <person name="Zheng H."/>
        </authorList>
    </citation>
    <scope>NUCLEOTIDE SEQUENCE [LARGE SCALE GENOMIC DNA]</scope>
    <source>
        <strain evidence="1 2">W8131</strain>
    </source>
</reference>
<dbReference type="RefSeq" id="WP_144188223.1">
    <property type="nucleotide sequence ID" value="NZ_VMHL01000001.1"/>
</dbReference>
<dbReference type="AlphaFoldDB" id="A0A556RTG1"/>